<keyword evidence="2" id="KW-1133">Transmembrane helix</keyword>
<evidence type="ECO:0000256" key="2">
    <source>
        <dbReference type="SAM" id="Phobius"/>
    </source>
</evidence>
<evidence type="ECO:0000313" key="3">
    <source>
        <dbReference type="EMBL" id="SCY11561.1"/>
    </source>
</evidence>
<feature type="region of interest" description="Disordered" evidence="1">
    <location>
        <begin position="181"/>
        <end position="235"/>
    </location>
</feature>
<feature type="transmembrane region" description="Helical" evidence="2">
    <location>
        <begin position="153"/>
        <end position="175"/>
    </location>
</feature>
<protein>
    <submittedName>
        <fullName evidence="3">Uncharacterized protein</fullName>
    </submittedName>
</protein>
<dbReference type="AlphaFoldDB" id="A0A1G5DAL2"/>
<feature type="transmembrane region" description="Helical" evidence="2">
    <location>
        <begin position="20"/>
        <end position="42"/>
    </location>
</feature>
<reference evidence="4" key="1">
    <citation type="submission" date="2016-10" db="EMBL/GenBank/DDBJ databases">
        <authorList>
            <person name="Varghese N."/>
        </authorList>
    </citation>
    <scope>NUCLEOTIDE SEQUENCE [LARGE SCALE GENOMIC DNA]</scope>
    <source>
        <strain evidence="4">HL 19</strain>
    </source>
</reference>
<evidence type="ECO:0000256" key="1">
    <source>
        <dbReference type="SAM" id="MobiDB-lite"/>
    </source>
</evidence>
<proteinExistence type="predicted"/>
<name>A0A1G5DAL2_9GAMM</name>
<feature type="transmembrane region" description="Helical" evidence="2">
    <location>
        <begin position="121"/>
        <end position="141"/>
    </location>
</feature>
<sequence>MPKAVSELPNMLDPTFFRLLVVAAFSNFFLMVAVVIGGLGVMEMVGTLLRTVGDLVLSGGPSGSLAFEEGEGGENLIASIIKGLNMAIIALASLELAMGIHKEYGSKEEEDNLYRIVRRTITRFVSLASIALVLEALIMVIKYSHLDLAGNLTYPVAILGGTSALLLGLGGFLALSRADEHPAGEGGPVEPEGVAGIGSGRRPPESFGVRAGGVARSRGARGEGVPGREWARPGR</sequence>
<organism evidence="3 4">
    <name type="scientific">Thiohalorhabdus denitrificans</name>
    <dbReference type="NCBI Taxonomy" id="381306"/>
    <lineage>
        <taxon>Bacteria</taxon>
        <taxon>Pseudomonadati</taxon>
        <taxon>Pseudomonadota</taxon>
        <taxon>Gammaproteobacteria</taxon>
        <taxon>Thiohalorhabdales</taxon>
        <taxon>Thiohalorhabdaceae</taxon>
        <taxon>Thiohalorhabdus</taxon>
    </lineage>
</organism>
<accession>A0A1G5DAL2</accession>
<gene>
    <name evidence="3" type="ORF">SAMN05661077_1246</name>
</gene>
<dbReference type="EMBL" id="FMUN01000003">
    <property type="protein sequence ID" value="SCY11561.1"/>
    <property type="molecule type" value="Genomic_DNA"/>
</dbReference>
<feature type="compositionally biased region" description="Low complexity" evidence="1">
    <location>
        <begin position="208"/>
        <end position="217"/>
    </location>
</feature>
<keyword evidence="4" id="KW-1185">Reference proteome</keyword>
<keyword evidence="2" id="KW-0472">Membrane</keyword>
<keyword evidence="2" id="KW-0812">Transmembrane</keyword>
<dbReference type="Proteomes" id="UP000183104">
    <property type="component" value="Unassembled WGS sequence"/>
</dbReference>
<evidence type="ECO:0000313" key="4">
    <source>
        <dbReference type="Proteomes" id="UP000183104"/>
    </source>
</evidence>